<name>A0A9X3XAA8_9BACT</name>
<proteinExistence type="predicted"/>
<evidence type="ECO:0000313" key="2">
    <source>
        <dbReference type="EMBL" id="MDC3985053.1"/>
    </source>
</evidence>
<evidence type="ECO:0000313" key="3">
    <source>
        <dbReference type="Proteomes" id="UP001151081"/>
    </source>
</evidence>
<reference evidence="2 3" key="1">
    <citation type="submission" date="2021-04" db="EMBL/GenBank/DDBJ databases">
        <title>Genome analysis of Polyangium sp.</title>
        <authorList>
            <person name="Li Y."/>
            <person name="Wang J."/>
        </authorList>
    </citation>
    <scope>NUCLEOTIDE SEQUENCE [LARGE SCALE GENOMIC DNA]</scope>
    <source>
        <strain evidence="2 3">SDU14</strain>
    </source>
</reference>
<dbReference type="Proteomes" id="UP001151081">
    <property type="component" value="Unassembled WGS sequence"/>
</dbReference>
<dbReference type="AlphaFoldDB" id="A0A9X3XAA8"/>
<keyword evidence="3" id="KW-1185">Reference proteome</keyword>
<accession>A0A9X3XAA8</accession>
<sequence length="204" mass="21869">MRNDTRAQGGREDGSNASDGPVRRPGLPWLLPLFLAACSTRCGETRVEGLAPAGWITLVRAPAEGPETPLQAPAGREGDVGTAHPFLLEAHDPAGRWVILCQPREDTNGDGRVEAHRGMHGATFGDDVDPYLIFGSGPGQRIDRYVAHAGSHVAVIRDGKLVIVDVEARTETVLPRADVTDDNDPFEPHRTAVFDVARATVARS</sequence>
<feature type="compositionally biased region" description="Basic and acidic residues" evidence="1">
    <location>
        <begin position="1"/>
        <end position="14"/>
    </location>
</feature>
<dbReference type="EMBL" id="JAGTJJ010000025">
    <property type="protein sequence ID" value="MDC3985053.1"/>
    <property type="molecule type" value="Genomic_DNA"/>
</dbReference>
<protein>
    <submittedName>
        <fullName evidence="2">Uncharacterized protein</fullName>
    </submittedName>
</protein>
<organism evidence="2 3">
    <name type="scientific">Polyangium jinanense</name>
    <dbReference type="NCBI Taxonomy" id="2829994"/>
    <lineage>
        <taxon>Bacteria</taxon>
        <taxon>Pseudomonadati</taxon>
        <taxon>Myxococcota</taxon>
        <taxon>Polyangia</taxon>
        <taxon>Polyangiales</taxon>
        <taxon>Polyangiaceae</taxon>
        <taxon>Polyangium</taxon>
    </lineage>
</organism>
<dbReference type="RefSeq" id="WP_272422730.1">
    <property type="nucleotide sequence ID" value="NZ_JAGTJJ010000025.1"/>
</dbReference>
<feature type="region of interest" description="Disordered" evidence="1">
    <location>
        <begin position="1"/>
        <end position="23"/>
    </location>
</feature>
<evidence type="ECO:0000256" key="1">
    <source>
        <dbReference type="SAM" id="MobiDB-lite"/>
    </source>
</evidence>
<gene>
    <name evidence="2" type="ORF">KEG57_31525</name>
</gene>
<comment type="caution">
    <text evidence="2">The sequence shown here is derived from an EMBL/GenBank/DDBJ whole genome shotgun (WGS) entry which is preliminary data.</text>
</comment>